<evidence type="ECO:0000256" key="6">
    <source>
        <dbReference type="SAM" id="Phobius"/>
    </source>
</evidence>
<evidence type="ECO:0000259" key="7">
    <source>
        <dbReference type="Pfam" id="PF00482"/>
    </source>
</evidence>
<feature type="domain" description="Type II secretion system protein GspF" evidence="7">
    <location>
        <begin position="153"/>
        <end position="279"/>
    </location>
</feature>
<keyword evidence="4 6" id="KW-1133">Transmembrane helix</keyword>
<evidence type="ECO:0000256" key="2">
    <source>
        <dbReference type="ARBA" id="ARBA00022475"/>
    </source>
</evidence>
<evidence type="ECO:0000256" key="3">
    <source>
        <dbReference type="ARBA" id="ARBA00022692"/>
    </source>
</evidence>
<comment type="caution">
    <text evidence="8">The sequence shown here is derived from an EMBL/GenBank/DDBJ whole genome shotgun (WGS) entry which is preliminary data.</text>
</comment>
<evidence type="ECO:0000256" key="1">
    <source>
        <dbReference type="ARBA" id="ARBA00004651"/>
    </source>
</evidence>
<dbReference type="InterPro" id="IPR042094">
    <property type="entry name" value="T2SS_GspF_sf"/>
</dbReference>
<evidence type="ECO:0000313" key="9">
    <source>
        <dbReference type="Proteomes" id="UP000532440"/>
    </source>
</evidence>
<keyword evidence="5 6" id="KW-0472">Membrane</keyword>
<dbReference type="PANTHER" id="PTHR35007">
    <property type="entry name" value="INTEGRAL MEMBRANE PROTEIN-RELATED"/>
    <property type="match status" value="1"/>
</dbReference>
<dbReference type="Proteomes" id="UP000532440">
    <property type="component" value="Unassembled WGS sequence"/>
</dbReference>
<keyword evidence="3 6" id="KW-0812">Transmembrane</keyword>
<gene>
    <name evidence="8" type="ORF">HNQ70_003917</name>
</gene>
<keyword evidence="2" id="KW-1003">Cell membrane</keyword>
<evidence type="ECO:0000256" key="4">
    <source>
        <dbReference type="ARBA" id="ARBA00022989"/>
    </source>
</evidence>
<dbReference type="Gene3D" id="1.20.81.30">
    <property type="entry name" value="Type II secretion system (T2SS), domain F"/>
    <property type="match status" value="1"/>
</dbReference>
<feature type="transmembrane region" description="Helical" evidence="6">
    <location>
        <begin position="90"/>
        <end position="109"/>
    </location>
</feature>
<proteinExistence type="predicted"/>
<dbReference type="InterPro" id="IPR018076">
    <property type="entry name" value="T2SS_GspF_dom"/>
</dbReference>
<dbReference type="EMBL" id="JACHGB010000009">
    <property type="protein sequence ID" value="MBB5273885.1"/>
    <property type="molecule type" value="Genomic_DNA"/>
</dbReference>
<protein>
    <submittedName>
        <fullName evidence="8">Tight adherence protein C</fullName>
    </submittedName>
</protein>
<keyword evidence="9" id="KW-1185">Reference proteome</keyword>
<evidence type="ECO:0000256" key="5">
    <source>
        <dbReference type="ARBA" id="ARBA00023136"/>
    </source>
</evidence>
<comment type="subcellular location">
    <subcellularLocation>
        <location evidence="1">Cell membrane</location>
        <topology evidence="1">Multi-pass membrane protein</topology>
    </subcellularLocation>
</comment>
<dbReference type="Pfam" id="PF00482">
    <property type="entry name" value="T2SSF"/>
    <property type="match status" value="1"/>
</dbReference>
<evidence type="ECO:0000313" key="8">
    <source>
        <dbReference type="EMBL" id="MBB5273885.1"/>
    </source>
</evidence>
<name>A0A7W8HMQ5_9BURK</name>
<dbReference type="RefSeq" id="WP_183970740.1">
    <property type="nucleotide sequence ID" value="NZ_BAABEW010000005.1"/>
</dbReference>
<feature type="transmembrane region" description="Helical" evidence="6">
    <location>
        <begin position="115"/>
        <end position="134"/>
    </location>
</feature>
<reference evidence="8 9" key="1">
    <citation type="submission" date="2020-08" db="EMBL/GenBank/DDBJ databases">
        <title>Genomic Encyclopedia of Type Strains, Phase IV (KMG-IV): sequencing the most valuable type-strain genomes for metagenomic binning, comparative biology and taxonomic classification.</title>
        <authorList>
            <person name="Goeker M."/>
        </authorList>
    </citation>
    <scope>NUCLEOTIDE SEQUENCE [LARGE SCALE GENOMIC DNA]</scope>
    <source>
        <strain evidence="8 9">DSM 29781</strain>
    </source>
</reference>
<dbReference type="GO" id="GO:0005886">
    <property type="term" value="C:plasma membrane"/>
    <property type="evidence" value="ECO:0007669"/>
    <property type="project" value="UniProtKB-SubCell"/>
</dbReference>
<accession>A0A7W8HMQ5</accession>
<feature type="transmembrane region" description="Helical" evidence="6">
    <location>
        <begin position="266"/>
        <end position="287"/>
    </location>
</feature>
<organism evidence="8 9">
    <name type="scientific">Quisquiliibacterium transsilvanicum</name>
    <dbReference type="NCBI Taxonomy" id="1549638"/>
    <lineage>
        <taxon>Bacteria</taxon>
        <taxon>Pseudomonadati</taxon>
        <taxon>Pseudomonadota</taxon>
        <taxon>Betaproteobacteria</taxon>
        <taxon>Burkholderiales</taxon>
        <taxon>Burkholderiaceae</taxon>
        <taxon>Quisquiliibacterium</taxon>
    </lineage>
</organism>
<dbReference type="PANTHER" id="PTHR35007:SF2">
    <property type="entry name" value="PILUS ASSEMBLE PROTEIN"/>
    <property type="match status" value="1"/>
</dbReference>
<feature type="transmembrane region" description="Helical" evidence="6">
    <location>
        <begin position="6"/>
        <end position="27"/>
    </location>
</feature>
<sequence length="293" mass="32014">MSAWLVVAMGAGAASAMAAFLWVASVLRAGAPEDRRYKDRPPTFWRLAWPLTQPLAAHLGAWTSARTRFVQLERLRRAGLEHTLTPEQFLAGRLVAGLLALACAALVWSPRGTPPLALLAVAALLGQALPASWLRDRAEARRRAVLRELPFYLDVITLAVESGLNLPVALAQAVDKGPRGPLRIELGRVLRDLKAGRPRAEALRALGDRLATPAVSSLVAALLVAEKQGSSLGPVLRAQAEQRRNERFLRAEKLAMEAPVKMLPPLLIFVFPCTFLILLFPVASRFLEEGWLR</sequence>
<dbReference type="AlphaFoldDB" id="A0A7W8HMQ5"/>